<proteinExistence type="predicted"/>
<dbReference type="EMBL" id="JAADZA010000062">
    <property type="protein sequence ID" value="NEV15050.1"/>
    <property type="molecule type" value="Genomic_DNA"/>
</dbReference>
<comment type="caution">
    <text evidence="3">The sequence shown here is derived from an EMBL/GenBank/DDBJ whole genome shotgun (WGS) entry which is preliminary data.</text>
</comment>
<keyword evidence="5" id="KW-1185">Reference proteome</keyword>
<keyword evidence="1" id="KW-0812">Transmembrane</keyword>
<evidence type="ECO:0000313" key="2">
    <source>
        <dbReference type="EMBL" id="MBB6491147.1"/>
    </source>
</evidence>
<evidence type="ECO:0000313" key="5">
    <source>
        <dbReference type="Proteomes" id="UP000526625"/>
    </source>
</evidence>
<feature type="transmembrane region" description="Helical" evidence="1">
    <location>
        <begin position="20"/>
        <end position="37"/>
    </location>
</feature>
<reference evidence="3 4" key="1">
    <citation type="submission" date="2020-02" db="EMBL/GenBank/DDBJ databases">
        <title>Draft genome sequence of Rhizobium tropici.</title>
        <authorList>
            <person name="Khayi S."/>
            <person name="Jemo M."/>
        </authorList>
    </citation>
    <scope>NUCLEOTIDE SEQUENCE [LARGE SCALE GENOMIC DNA]</scope>
    <source>
        <strain evidence="3 4">A12</strain>
    </source>
</reference>
<evidence type="ECO:0000313" key="4">
    <source>
        <dbReference type="Proteomes" id="UP000471190"/>
    </source>
</evidence>
<evidence type="ECO:0000256" key="1">
    <source>
        <dbReference type="SAM" id="Phobius"/>
    </source>
</evidence>
<dbReference type="RefSeq" id="WP_015342232.1">
    <property type="nucleotide sequence ID" value="NZ_JAADZA010000062.1"/>
</dbReference>
<name>A0A6P1CD59_RHITR</name>
<dbReference type="EMBL" id="JACHBF010000003">
    <property type="protein sequence ID" value="MBB6491147.1"/>
    <property type="molecule type" value="Genomic_DNA"/>
</dbReference>
<protein>
    <submittedName>
        <fullName evidence="3">Uncharacterized protein</fullName>
    </submittedName>
</protein>
<dbReference type="Proteomes" id="UP000526625">
    <property type="component" value="Unassembled WGS sequence"/>
</dbReference>
<reference evidence="2 5" key="2">
    <citation type="submission" date="2020-08" db="EMBL/GenBank/DDBJ databases">
        <title>Genomic Encyclopedia of Type Strains, Phase IV (KMG-V): Genome sequencing to study the core and pangenomes of soil and plant-associated prokaryotes.</title>
        <authorList>
            <person name="Whitman W."/>
        </authorList>
    </citation>
    <scope>NUCLEOTIDE SEQUENCE [LARGE SCALE GENOMIC DNA]</scope>
    <source>
        <strain evidence="2 5">SEMIA 4059</strain>
    </source>
</reference>
<gene>
    <name evidence="2" type="ORF">GGD45_001544</name>
    <name evidence="3" type="ORF">GXW80_29210</name>
</gene>
<organism evidence="3 4">
    <name type="scientific">Rhizobium tropici</name>
    <dbReference type="NCBI Taxonomy" id="398"/>
    <lineage>
        <taxon>Bacteria</taxon>
        <taxon>Pseudomonadati</taxon>
        <taxon>Pseudomonadota</taxon>
        <taxon>Alphaproteobacteria</taxon>
        <taxon>Hyphomicrobiales</taxon>
        <taxon>Rhizobiaceae</taxon>
        <taxon>Rhizobium/Agrobacterium group</taxon>
        <taxon>Rhizobium</taxon>
    </lineage>
</organism>
<evidence type="ECO:0000313" key="3">
    <source>
        <dbReference type="EMBL" id="NEV15050.1"/>
    </source>
</evidence>
<dbReference type="Proteomes" id="UP000471190">
    <property type="component" value="Unassembled WGS sequence"/>
</dbReference>
<sequence>MPDKKLKEYHMQALFRFVPGIIYMTSLLAIVLSMLVVRTPYANARFNVHCQHETYSDCELVRAD</sequence>
<keyword evidence="1" id="KW-1133">Transmembrane helix</keyword>
<dbReference type="AlphaFoldDB" id="A0A6P1CD59"/>
<accession>A0A6P1CD59</accession>
<keyword evidence="1" id="KW-0472">Membrane</keyword>